<sequence length="371" mass="41197">MSIATLGVLSARLIIDGGSRHHFGPEDAITGKIVLEYKPQSSLFRSTAITADLYGPLKLEATLRGKTKIIVKQERDMPAEHGCQLFLQAFPVFDGSFQAQTGDSEEFPFRIILPSSVGGERLPPTFSYQFAEFPDTVSLTVVYRVGVKLEVPRIAVKLVIPEHGDQPEIEYDLPRAPQASLGTGLTTVIQKASIKDQAGTESSNIRHRVKAVLASSPTAAVDISCTKLQHIFPSMKPHLSIRLHGENLSSASLISFRADLVASTWCKTDKKLKGPFERSDRRTLQKLACRTPFPLEFSKANDYTVAIDVDPIFGWPSTFKHSQITRRYSLRIKMKLKVAHESFKFDQEHEVVMVPKSISSATDEDLPAYQD</sequence>
<evidence type="ECO:0008006" key="3">
    <source>
        <dbReference type="Google" id="ProtNLM"/>
    </source>
</evidence>
<gene>
    <name evidence="1" type="ORF">VTL71DRAFT_10056</name>
</gene>
<evidence type="ECO:0000313" key="2">
    <source>
        <dbReference type="Proteomes" id="UP001595075"/>
    </source>
</evidence>
<organism evidence="1 2">
    <name type="scientific">Oculimacula yallundae</name>
    <dbReference type="NCBI Taxonomy" id="86028"/>
    <lineage>
        <taxon>Eukaryota</taxon>
        <taxon>Fungi</taxon>
        <taxon>Dikarya</taxon>
        <taxon>Ascomycota</taxon>
        <taxon>Pezizomycotina</taxon>
        <taxon>Leotiomycetes</taxon>
        <taxon>Helotiales</taxon>
        <taxon>Ploettnerulaceae</taxon>
        <taxon>Oculimacula</taxon>
    </lineage>
</organism>
<dbReference type="EMBL" id="JAZHXI010000025">
    <property type="protein sequence ID" value="KAL2059901.1"/>
    <property type="molecule type" value="Genomic_DNA"/>
</dbReference>
<reference evidence="1 2" key="1">
    <citation type="journal article" date="2024" name="Commun. Biol.">
        <title>Comparative genomic analysis of thermophilic fungi reveals convergent evolutionary adaptations and gene losses.</title>
        <authorList>
            <person name="Steindorff A.S."/>
            <person name="Aguilar-Pontes M.V."/>
            <person name="Robinson A.J."/>
            <person name="Andreopoulos B."/>
            <person name="LaButti K."/>
            <person name="Kuo A."/>
            <person name="Mondo S."/>
            <person name="Riley R."/>
            <person name="Otillar R."/>
            <person name="Haridas S."/>
            <person name="Lipzen A."/>
            <person name="Grimwood J."/>
            <person name="Schmutz J."/>
            <person name="Clum A."/>
            <person name="Reid I.D."/>
            <person name="Moisan M.C."/>
            <person name="Butler G."/>
            <person name="Nguyen T.T.M."/>
            <person name="Dewar K."/>
            <person name="Conant G."/>
            <person name="Drula E."/>
            <person name="Henrissat B."/>
            <person name="Hansel C."/>
            <person name="Singer S."/>
            <person name="Hutchinson M.I."/>
            <person name="de Vries R.P."/>
            <person name="Natvig D.O."/>
            <person name="Powell A.J."/>
            <person name="Tsang A."/>
            <person name="Grigoriev I.V."/>
        </authorList>
    </citation>
    <scope>NUCLEOTIDE SEQUENCE [LARGE SCALE GENOMIC DNA]</scope>
    <source>
        <strain evidence="1 2">CBS 494.80</strain>
    </source>
</reference>
<dbReference type="Proteomes" id="UP001595075">
    <property type="component" value="Unassembled WGS sequence"/>
</dbReference>
<protein>
    <recommendedName>
        <fullName evidence="3">Arrestin-like N-terminal domain-containing protein</fullName>
    </recommendedName>
</protein>
<comment type="caution">
    <text evidence="1">The sequence shown here is derived from an EMBL/GenBank/DDBJ whole genome shotgun (WGS) entry which is preliminary data.</text>
</comment>
<dbReference type="Gene3D" id="2.60.40.640">
    <property type="match status" value="1"/>
</dbReference>
<keyword evidence="2" id="KW-1185">Reference proteome</keyword>
<evidence type="ECO:0000313" key="1">
    <source>
        <dbReference type="EMBL" id="KAL2059901.1"/>
    </source>
</evidence>
<proteinExistence type="predicted"/>
<dbReference type="InterPro" id="IPR014752">
    <property type="entry name" value="Arrestin-like_C"/>
</dbReference>
<accession>A0ABR4BRN6</accession>
<name>A0ABR4BRN6_9HELO</name>